<comment type="cofactor">
    <cofactor evidence="1">
        <name>NAD(+)</name>
        <dbReference type="ChEBI" id="CHEBI:57540"/>
    </cofactor>
</comment>
<evidence type="ECO:0000256" key="4">
    <source>
        <dbReference type="ARBA" id="ARBA00023141"/>
    </source>
</evidence>
<dbReference type="InterPro" id="IPR030960">
    <property type="entry name" value="DHQS/DOIS_N"/>
</dbReference>
<evidence type="ECO:0000256" key="1">
    <source>
        <dbReference type="ARBA" id="ARBA00001911"/>
    </source>
</evidence>
<name>A0ABT5C7D2_9BACT</name>
<dbReference type="NCBIfam" id="NF004852">
    <property type="entry name" value="PRK06203.1"/>
    <property type="match status" value="1"/>
</dbReference>
<evidence type="ECO:0000256" key="5">
    <source>
        <dbReference type="ARBA" id="ARBA00023239"/>
    </source>
</evidence>
<evidence type="ECO:0000256" key="2">
    <source>
        <dbReference type="ARBA" id="ARBA00022605"/>
    </source>
</evidence>
<protein>
    <submittedName>
        <fullName evidence="8">3-dehydroquinate synthase</fullName>
        <ecNumber evidence="8">4.2.3.4</ecNumber>
    </submittedName>
</protein>
<dbReference type="Gene3D" id="1.20.1090.10">
    <property type="entry name" value="Dehydroquinate synthase-like - alpha domain"/>
    <property type="match status" value="1"/>
</dbReference>
<organism evidence="8 9">
    <name type="scientific">Sorangium atrum</name>
    <dbReference type="NCBI Taxonomy" id="2995308"/>
    <lineage>
        <taxon>Bacteria</taxon>
        <taxon>Pseudomonadati</taxon>
        <taxon>Myxococcota</taxon>
        <taxon>Polyangia</taxon>
        <taxon>Polyangiales</taxon>
        <taxon>Polyangiaceae</taxon>
        <taxon>Sorangium</taxon>
    </lineage>
</organism>
<keyword evidence="9" id="KW-1185">Reference proteome</keyword>
<dbReference type="PANTHER" id="PTHR43622">
    <property type="entry name" value="3-DEHYDROQUINATE SYNTHASE"/>
    <property type="match status" value="1"/>
</dbReference>
<dbReference type="Proteomes" id="UP001217485">
    <property type="component" value="Unassembled WGS sequence"/>
</dbReference>
<dbReference type="RefSeq" id="WP_272100166.1">
    <property type="nucleotide sequence ID" value="NZ_JAQNDK010000004.1"/>
</dbReference>
<reference evidence="8 9" key="1">
    <citation type="submission" date="2023-01" db="EMBL/GenBank/DDBJ databases">
        <title>Minimal conservation of predation-associated metabolite biosynthetic gene clusters underscores biosynthetic potential of Myxococcota including descriptions for ten novel species: Archangium lansinium sp. nov., Myxococcus landrumus sp. nov., Nannocystis bai.</title>
        <authorList>
            <person name="Ahearne A."/>
            <person name="Stevens C."/>
            <person name="Dowd S."/>
        </authorList>
    </citation>
    <scope>NUCLEOTIDE SEQUENCE [LARGE SCALE GENOMIC DNA]</scope>
    <source>
        <strain evidence="8 9">WIWO2</strain>
    </source>
</reference>
<comment type="caution">
    <text evidence="8">The sequence shown here is derived from an EMBL/GenBank/DDBJ whole genome shotgun (WGS) entry which is preliminary data.</text>
</comment>
<gene>
    <name evidence="8" type="ORF">POL72_31685</name>
</gene>
<evidence type="ECO:0000256" key="3">
    <source>
        <dbReference type="ARBA" id="ARBA00023027"/>
    </source>
</evidence>
<dbReference type="Pfam" id="PF24621">
    <property type="entry name" value="DHQS_C"/>
    <property type="match status" value="1"/>
</dbReference>
<dbReference type="EC" id="4.2.3.4" evidence="8"/>
<dbReference type="InterPro" id="IPR056179">
    <property type="entry name" value="DHQS_C"/>
</dbReference>
<evidence type="ECO:0000259" key="6">
    <source>
        <dbReference type="Pfam" id="PF01761"/>
    </source>
</evidence>
<proteinExistence type="predicted"/>
<evidence type="ECO:0000259" key="7">
    <source>
        <dbReference type="Pfam" id="PF24621"/>
    </source>
</evidence>
<dbReference type="EMBL" id="JAQNDK010000004">
    <property type="protein sequence ID" value="MDC0682335.1"/>
    <property type="molecule type" value="Genomic_DNA"/>
</dbReference>
<dbReference type="PANTHER" id="PTHR43622:SF7">
    <property type="entry name" value="3-DEHYDROQUINATE SYNTHASE, CHLOROPLASTIC"/>
    <property type="match status" value="1"/>
</dbReference>
<dbReference type="Pfam" id="PF01761">
    <property type="entry name" value="DHQ_synthase"/>
    <property type="match status" value="1"/>
</dbReference>
<keyword evidence="2" id="KW-0028">Amino-acid biosynthesis</keyword>
<feature type="domain" description="3-dehydroquinate synthase N-terminal" evidence="6">
    <location>
        <begin position="83"/>
        <end position="194"/>
    </location>
</feature>
<dbReference type="GO" id="GO:0003856">
    <property type="term" value="F:3-dehydroquinate synthase activity"/>
    <property type="evidence" value="ECO:0007669"/>
    <property type="project" value="UniProtKB-EC"/>
</dbReference>
<sequence length="500" mass="50134">MMLLHLQRIAVPFEYPVYFTEGVFSPSNADLAAAIAAKEPRRRHRVLPVIDGGVAAAWPSLADDIARYMGARPDLLTLAAEPIVVPGGEAAKNDGAATAALQARLDALGMDRQSFVMIVGGGAVLDMVGYAAATVHRGVRVVRVPTTVLAQADSGVGVKNGVNAFGKKNLLGTFAPPFAVLIDPRFLETLPLRDKVAGMAEAVKVALIRDARLFSWLSEHAPALASGSLAPLAQLVRRSAEIHLQHIASAGDPFELGSARPLDFGHWAAHKLESLTKHRLRHGEAVAIGIAIDTLYAELAGLCSQATAAAVVAALEALGFTLWDDALALTRTCERGERGERGERLCVLDGLDEFREHLGGELTVTLLEDVGRAREVHAMEERHIVAAIARLRERAARRGALAATGAAGAATGTAGTATGAAGVATGAAGAATGAAGAATGAAGAATGAAGAATGAAGAATGAAGAATGAAGAATGAAGVATGAAGTAMGAAGVATGAAQS</sequence>
<feature type="domain" description="3-dehydroquinate synthase C-terminal" evidence="7">
    <location>
        <begin position="198"/>
        <end position="326"/>
    </location>
</feature>
<dbReference type="Gene3D" id="3.40.50.1970">
    <property type="match status" value="1"/>
</dbReference>
<keyword evidence="5 8" id="KW-0456">Lyase</keyword>
<accession>A0ABT5C7D2</accession>
<dbReference type="SUPFAM" id="SSF56796">
    <property type="entry name" value="Dehydroquinate synthase-like"/>
    <property type="match status" value="1"/>
</dbReference>
<dbReference type="InterPro" id="IPR050071">
    <property type="entry name" value="Dehydroquinate_synthase"/>
</dbReference>
<evidence type="ECO:0000313" key="8">
    <source>
        <dbReference type="EMBL" id="MDC0682335.1"/>
    </source>
</evidence>
<keyword evidence="3" id="KW-0520">NAD</keyword>
<evidence type="ECO:0000313" key="9">
    <source>
        <dbReference type="Proteomes" id="UP001217485"/>
    </source>
</evidence>
<keyword evidence="4" id="KW-0057">Aromatic amino acid biosynthesis</keyword>